<dbReference type="Gene3D" id="1.10.510.10">
    <property type="entry name" value="Transferase(Phosphotransferase) domain 1"/>
    <property type="match status" value="1"/>
</dbReference>
<proteinExistence type="predicted"/>
<dbReference type="PANTHER" id="PTHR44329">
    <property type="entry name" value="SERINE/THREONINE-PROTEIN KINASE TNNI3K-RELATED"/>
    <property type="match status" value="1"/>
</dbReference>
<evidence type="ECO:0000256" key="6">
    <source>
        <dbReference type="SAM" id="MobiDB-lite"/>
    </source>
</evidence>
<accession>A0ABP1DT59</accession>
<dbReference type="PANTHER" id="PTHR44329:SF288">
    <property type="entry name" value="MITOGEN-ACTIVATED PROTEIN KINASE KINASE KINASE 20"/>
    <property type="match status" value="1"/>
</dbReference>
<evidence type="ECO:0000256" key="1">
    <source>
        <dbReference type="ARBA" id="ARBA00022679"/>
    </source>
</evidence>
<dbReference type="InterPro" id="IPR017441">
    <property type="entry name" value="Protein_kinase_ATP_BS"/>
</dbReference>
<organism evidence="8 9">
    <name type="scientific">Somion occarium</name>
    <dbReference type="NCBI Taxonomy" id="3059160"/>
    <lineage>
        <taxon>Eukaryota</taxon>
        <taxon>Fungi</taxon>
        <taxon>Dikarya</taxon>
        <taxon>Basidiomycota</taxon>
        <taxon>Agaricomycotina</taxon>
        <taxon>Agaricomycetes</taxon>
        <taxon>Polyporales</taxon>
        <taxon>Cerrenaceae</taxon>
        <taxon>Somion</taxon>
    </lineage>
</organism>
<dbReference type="PROSITE" id="PS00109">
    <property type="entry name" value="PROTEIN_KINASE_TYR"/>
    <property type="match status" value="1"/>
</dbReference>
<name>A0ABP1DT59_9APHY</name>
<evidence type="ECO:0000256" key="2">
    <source>
        <dbReference type="ARBA" id="ARBA00022741"/>
    </source>
</evidence>
<evidence type="ECO:0000259" key="7">
    <source>
        <dbReference type="PROSITE" id="PS50011"/>
    </source>
</evidence>
<evidence type="ECO:0000256" key="3">
    <source>
        <dbReference type="ARBA" id="ARBA00022777"/>
    </source>
</evidence>
<feature type="region of interest" description="Disordered" evidence="6">
    <location>
        <begin position="1"/>
        <end position="26"/>
    </location>
</feature>
<dbReference type="InterPro" id="IPR001245">
    <property type="entry name" value="Ser-Thr/Tyr_kinase_cat_dom"/>
</dbReference>
<dbReference type="Gene3D" id="1.20.58.80">
    <property type="entry name" value="Phosphotransferase system, lactose/cellobiose-type IIA subunit"/>
    <property type="match status" value="1"/>
</dbReference>
<dbReference type="EMBL" id="OZ037948">
    <property type="protein sequence ID" value="CAL1709809.1"/>
    <property type="molecule type" value="Genomic_DNA"/>
</dbReference>
<dbReference type="PROSITE" id="PS50011">
    <property type="entry name" value="PROTEIN_KINASE_DOM"/>
    <property type="match status" value="1"/>
</dbReference>
<dbReference type="InterPro" id="IPR000719">
    <property type="entry name" value="Prot_kinase_dom"/>
</dbReference>
<evidence type="ECO:0000256" key="5">
    <source>
        <dbReference type="PROSITE-ProRule" id="PRU10141"/>
    </source>
</evidence>
<dbReference type="PROSITE" id="PS00107">
    <property type="entry name" value="PROTEIN_KINASE_ATP"/>
    <property type="match status" value="1"/>
</dbReference>
<reference evidence="9" key="1">
    <citation type="submission" date="2024-04" db="EMBL/GenBank/DDBJ databases">
        <authorList>
            <person name="Shaw F."/>
            <person name="Minotto A."/>
        </authorList>
    </citation>
    <scope>NUCLEOTIDE SEQUENCE [LARGE SCALE GENOMIC DNA]</scope>
</reference>
<dbReference type="InterPro" id="IPR051681">
    <property type="entry name" value="Ser/Thr_Kinases-Pseudokinases"/>
</dbReference>
<feature type="binding site" evidence="5">
    <location>
        <position position="310"/>
    </location>
    <ligand>
        <name>ATP</name>
        <dbReference type="ChEBI" id="CHEBI:30616"/>
    </ligand>
</feature>
<keyword evidence="9" id="KW-1185">Reference proteome</keyword>
<dbReference type="SUPFAM" id="SSF56112">
    <property type="entry name" value="Protein kinase-like (PK-like)"/>
    <property type="match status" value="1"/>
</dbReference>
<keyword evidence="1" id="KW-0808">Transferase</keyword>
<gene>
    <name evidence="8" type="ORF">GFSPODELE1_LOCUS7504</name>
</gene>
<dbReference type="InterPro" id="IPR008266">
    <property type="entry name" value="Tyr_kinase_AS"/>
</dbReference>
<sequence>MSTLQHEHQSLGPERKRRRESGLNILPEEGTVGSALTLRHQRTIRELADQAERELGWNQSLGLQYWQQVATQLQKSGYDAMDLRKNYPTAFVQLAKAAKIVLEKLPTHPEYSVKLTADDRSVLGEMGTEILDRLSECKTKLLDSEGFQSIIPPVTAQDAYQVSAKPVTGMGNVTSQTQPPKRVSKQPPSSSSLTITTAESLFDPVWNSMVLPSGCSNDDVERMLSATGDVAEALVQLIQTSLDNVDENSPHYYHRKQLRRYLVRLCRTSGHLPANLFLEDIENVGTETLGHGGYSDIFPAKWRGQLVALKRLRIFIASQREGRQIQAFYREAIVWRQLRHPNILPLLGVDSKTFRSGPCMVSPMCPKGNISSAIRNLPPDTVPLDSWILEITQGLGYLHEQEIVHGDVRGGNILIDDELHIKLADFGLSTFADSTTLTSGSHPGGTVRWMPPELLRNDISRPNYTSDVYSFGCTIIELYTQQRPFPNIARDAQVVLKVIQGARPERPAASSRRTMTDKLWMLVQSCWHDIPANRPSMVDIGR</sequence>
<keyword evidence="4 5" id="KW-0067">ATP-binding</keyword>
<feature type="region of interest" description="Disordered" evidence="6">
    <location>
        <begin position="171"/>
        <end position="192"/>
    </location>
</feature>
<keyword evidence="3" id="KW-0418">Kinase</keyword>
<dbReference type="Proteomes" id="UP001497453">
    <property type="component" value="Chromosome 5"/>
</dbReference>
<dbReference type="InterPro" id="IPR011009">
    <property type="entry name" value="Kinase-like_dom_sf"/>
</dbReference>
<evidence type="ECO:0000313" key="9">
    <source>
        <dbReference type="Proteomes" id="UP001497453"/>
    </source>
</evidence>
<feature type="domain" description="Protein kinase" evidence="7">
    <location>
        <begin position="283"/>
        <end position="542"/>
    </location>
</feature>
<evidence type="ECO:0000256" key="4">
    <source>
        <dbReference type="ARBA" id="ARBA00022840"/>
    </source>
</evidence>
<dbReference type="Pfam" id="PF07714">
    <property type="entry name" value="PK_Tyr_Ser-Thr"/>
    <property type="match status" value="1"/>
</dbReference>
<keyword evidence="2 5" id="KW-0547">Nucleotide-binding</keyword>
<protein>
    <recommendedName>
        <fullName evidence="7">Protein kinase domain-containing protein</fullName>
    </recommendedName>
</protein>
<evidence type="ECO:0000313" key="8">
    <source>
        <dbReference type="EMBL" id="CAL1709809.1"/>
    </source>
</evidence>